<name>A0ABV4QM70_9ACTN</name>
<dbReference type="RefSeq" id="WP_371954790.1">
    <property type="nucleotide sequence ID" value="NZ_JAXCEI010000027.1"/>
</dbReference>
<evidence type="ECO:0000313" key="2">
    <source>
        <dbReference type="Proteomes" id="UP001569963"/>
    </source>
</evidence>
<gene>
    <name evidence="1" type="ORF">SM611_35490</name>
</gene>
<keyword evidence="2" id="KW-1185">Reference proteome</keyword>
<comment type="caution">
    <text evidence="1">The sequence shown here is derived from an EMBL/GenBank/DDBJ whole genome shotgun (WGS) entry which is preliminary data.</text>
</comment>
<proteinExistence type="predicted"/>
<dbReference type="Proteomes" id="UP001569963">
    <property type="component" value="Unassembled WGS sequence"/>
</dbReference>
<sequence>MEAALDAPPPAGRDPLDRVLAEALAACAEAAHRGLLHLPPGLRERIARAGEDLDRAGLRAAAGTLAALAGALTADDPRRAAGAWATACIRLLATAELR</sequence>
<organism evidence="1 2">
    <name type="scientific">Actinomadura monticuli</name>
    <dbReference type="NCBI Taxonomy" id="3097367"/>
    <lineage>
        <taxon>Bacteria</taxon>
        <taxon>Bacillati</taxon>
        <taxon>Actinomycetota</taxon>
        <taxon>Actinomycetes</taxon>
        <taxon>Streptosporangiales</taxon>
        <taxon>Thermomonosporaceae</taxon>
        <taxon>Actinomadura</taxon>
    </lineage>
</organism>
<evidence type="ECO:0000313" key="1">
    <source>
        <dbReference type="EMBL" id="MFA1544265.1"/>
    </source>
</evidence>
<dbReference type="EMBL" id="JAXCEI010000027">
    <property type="protein sequence ID" value="MFA1544265.1"/>
    <property type="molecule type" value="Genomic_DNA"/>
</dbReference>
<protein>
    <submittedName>
        <fullName evidence="1">Uncharacterized protein</fullName>
    </submittedName>
</protein>
<accession>A0ABV4QM70</accession>
<reference evidence="1 2" key="1">
    <citation type="submission" date="2023-11" db="EMBL/GenBank/DDBJ databases">
        <title>Actinomadura monticuli sp. nov., isolated from volcanic ash.</title>
        <authorList>
            <person name="Lee S.D."/>
            <person name="Yang H."/>
            <person name="Kim I.S."/>
        </authorList>
    </citation>
    <scope>NUCLEOTIDE SEQUENCE [LARGE SCALE GENOMIC DNA]</scope>
    <source>
        <strain evidence="1 2">DLS-62</strain>
    </source>
</reference>